<comment type="caution">
    <text evidence="1">The sequence shown here is derived from an EMBL/GenBank/DDBJ whole genome shotgun (WGS) entry which is preliminary data.</text>
</comment>
<organism evidence="1">
    <name type="scientific">bioreactor metagenome</name>
    <dbReference type="NCBI Taxonomy" id="1076179"/>
    <lineage>
        <taxon>unclassified sequences</taxon>
        <taxon>metagenomes</taxon>
        <taxon>ecological metagenomes</taxon>
    </lineage>
</organism>
<gene>
    <name evidence="1" type="ORF">SDC9_63765</name>
</gene>
<name>A0A644XMG1_9ZZZZ</name>
<evidence type="ECO:0000313" key="1">
    <source>
        <dbReference type="EMBL" id="MPM17376.1"/>
    </source>
</evidence>
<dbReference type="EMBL" id="VSSQ01002786">
    <property type="protein sequence ID" value="MPM17376.1"/>
    <property type="molecule type" value="Genomic_DNA"/>
</dbReference>
<accession>A0A644XMG1</accession>
<dbReference type="AlphaFoldDB" id="A0A644XMG1"/>
<sequence>MLANGYRLRTIGVKADVDEQTLQAILGEENGYVICSPVITQALQGFDSVDYEGVWVGMGKSASPVFGRMIATHADEGIWQKIVDKRKSEILYIRDNESQYRPRGVPPDLVLTKGESESDGQFTQRIRKALLVNPVIHLYVPSMGEWALPLLGQASLLWTVEGSYKHVIPPSHLYGVVVEDLVRTFKQVTETAATNILADKRLLTAREMHGSWL</sequence>
<reference evidence="1" key="1">
    <citation type="submission" date="2019-08" db="EMBL/GenBank/DDBJ databases">
        <authorList>
            <person name="Kucharzyk K."/>
            <person name="Murdoch R.W."/>
            <person name="Higgins S."/>
            <person name="Loffler F."/>
        </authorList>
    </citation>
    <scope>NUCLEOTIDE SEQUENCE</scope>
</reference>
<protein>
    <submittedName>
        <fullName evidence="1">Uncharacterized protein</fullName>
    </submittedName>
</protein>
<proteinExistence type="predicted"/>